<proteinExistence type="predicted"/>
<feature type="compositionally biased region" description="Low complexity" evidence="1">
    <location>
        <begin position="707"/>
        <end position="719"/>
    </location>
</feature>
<name>A0AAV0ZGT8_VICFA</name>
<gene>
    <name evidence="3" type="ORF">VFH_II089960</name>
</gene>
<feature type="compositionally biased region" description="Low complexity" evidence="1">
    <location>
        <begin position="435"/>
        <end position="445"/>
    </location>
</feature>
<dbReference type="EMBL" id="OX451737">
    <property type="protein sequence ID" value="CAI8597611.1"/>
    <property type="molecule type" value="Genomic_DNA"/>
</dbReference>
<evidence type="ECO:0000256" key="1">
    <source>
        <dbReference type="SAM" id="MobiDB-lite"/>
    </source>
</evidence>
<dbReference type="PANTHER" id="PTHR31099">
    <property type="entry name" value="OS06G0165300 PROTEIN"/>
    <property type="match status" value="1"/>
</dbReference>
<dbReference type="AlphaFoldDB" id="A0AAV0ZGT8"/>
<keyword evidence="4" id="KW-1185">Reference proteome</keyword>
<dbReference type="Pfam" id="PF04195">
    <property type="entry name" value="Transposase_28"/>
    <property type="match status" value="1"/>
</dbReference>
<dbReference type="InterPro" id="IPR007321">
    <property type="entry name" value="Transposase_28"/>
</dbReference>
<evidence type="ECO:0000313" key="3">
    <source>
        <dbReference type="EMBL" id="CAI8597611.1"/>
    </source>
</evidence>
<dbReference type="Proteomes" id="UP001157006">
    <property type="component" value="Chromosome 2"/>
</dbReference>
<accession>A0AAV0ZGT8</accession>
<organism evidence="3 4">
    <name type="scientific">Vicia faba</name>
    <name type="common">Broad bean</name>
    <name type="synonym">Faba vulgaris</name>
    <dbReference type="NCBI Taxonomy" id="3906"/>
    <lineage>
        <taxon>Eukaryota</taxon>
        <taxon>Viridiplantae</taxon>
        <taxon>Streptophyta</taxon>
        <taxon>Embryophyta</taxon>
        <taxon>Tracheophyta</taxon>
        <taxon>Spermatophyta</taxon>
        <taxon>Magnoliopsida</taxon>
        <taxon>eudicotyledons</taxon>
        <taxon>Gunneridae</taxon>
        <taxon>Pentapetalae</taxon>
        <taxon>rosids</taxon>
        <taxon>fabids</taxon>
        <taxon>Fabales</taxon>
        <taxon>Fabaceae</taxon>
        <taxon>Papilionoideae</taxon>
        <taxon>50 kb inversion clade</taxon>
        <taxon>NPAAA clade</taxon>
        <taxon>Hologalegina</taxon>
        <taxon>IRL clade</taxon>
        <taxon>Fabeae</taxon>
        <taxon>Vicia</taxon>
    </lineage>
</organism>
<feature type="compositionally biased region" description="Basic and acidic residues" evidence="1">
    <location>
        <begin position="452"/>
        <end position="468"/>
    </location>
</feature>
<protein>
    <recommendedName>
        <fullName evidence="2">Transposase (putative) gypsy type domain-containing protein</fullName>
    </recommendedName>
</protein>
<feature type="region of interest" description="Disordered" evidence="1">
    <location>
        <begin position="409"/>
        <end position="484"/>
    </location>
</feature>
<sequence>MFLLVLFFPDTHRTAVIFVADFLSPSSHYLPDSKHFRDCTPGISPVDLYLARQIHVYAWRTRVTMADEPCSSGRTEVEEQSADENVNLVDTIEDPLLEWVGAEPRGIASAYSRRSRRAYTILVTGSSQPGFQKNFVVTRPTFTARICSEFPEYGFPIYEIAFKDLGLQLPFSDFQVGVFSHLGLAPSQLHPNSLAFIQAFELTCRFLRIGATIPLFFRVFHLQRQSRGGKHSWVSLKQSKRLFKMYKDSVRGFKDKWYIVRPVTTTGLESVYEEETVVTDDHRKALLDDEGHRVLGRVAKFPLHWTSRHYEHGTGYYHTSAGEMSSEDEKAYGTLCRYVDSFFPSRWATREGEDILDEEGYPTFEARPIDTKALVECQSFGQAANLLGLMAGRRERLLKLSCDRKVNKRVVRAPQETRMGPPHSPGTSQETRVDSPPSSGAASGGIPTVQEVEPHTDLIQRKRNRVESQPEVGEDSSAVRSSGLPPCFKEEGFFEGFPLSVSADEAETIRRMSKENRRRHLAANMVRLVKMAEMAVVLAEEGEDSDRIKELEQEKVALTSSSRKLKAALERSEEMFREQAELLATETELLALEKENSGKLAKERDLFRADRERLEIDNGRLAREIEDLNAAMLPAEDESEDTAPLRSRSELVARIQLLEGDCVGAMVDDFEAAVSQLSLLNPGLNTEGVSHMSQIIDGQVVPPPDSPVVGDGSSGEAEL</sequence>
<feature type="region of interest" description="Disordered" evidence="1">
    <location>
        <begin position="697"/>
        <end position="719"/>
    </location>
</feature>
<evidence type="ECO:0000259" key="2">
    <source>
        <dbReference type="Pfam" id="PF04195"/>
    </source>
</evidence>
<dbReference type="PANTHER" id="PTHR31099:SF49">
    <property type="entry name" value="MYOSIN HEAVY CHAIN-LIKE PROTEIN"/>
    <property type="match status" value="1"/>
</dbReference>
<feature type="domain" description="Transposase (putative) gypsy type" evidence="2">
    <location>
        <begin position="161"/>
        <end position="223"/>
    </location>
</feature>
<reference evidence="3 4" key="1">
    <citation type="submission" date="2023-01" db="EMBL/GenBank/DDBJ databases">
        <authorList>
            <person name="Kreplak J."/>
        </authorList>
    </citation>
    <scope>NUCLEOTIDE SEQUENCE [LARGE SCALE GENOMIC DNA]</scope>
</reference>
<evidence type="ECO:0000313" key="4">
    <source>
        <dbReference type="Proteomes" id="UP001157006"/>
    </source>
</evidence>